<dbReference type="InterPro" id="IPR012340">
    <property type="entry name" value="NA-bd_OB-fold"/>
</dbReference>
<evidence type="ECO:0000313" key="3">
    <source>
        <dbReference type="EMBL" id="TCC36462.1"/>
    </source>
</evidence>
<dbReference type="RefSeq" id="WP_131498287.1">
    <property type="nucleotide sequence ID" value="NZ_SJKC01000003.1"/>
</dbReference>
<organism evidence="3 4">
    <name type="scientific">Kribbella speibonae</name>
    <dbReference type="NCBI Taxonomy" id="1572660"/>
    <lineage>
        <taxon>Bacteria</taxon>
        <taxon>Bacillati</taxon>
        <taxon>Actinomycetota</taxon>
        <taxon>Actinomycetes</taxon>
        <taxon>Propionibacteriales</taxon>
        <taxon>Kribbellaceae</taxon>
        <taxon>Kribbella</taxon>
    </lineage>
</organism>
<dbReference type="PANTHER" id="PTHR34075">
    <property type="entry name" value="BLR3430 PROTEIN"/>
    <property type="match status" value="1"/>
</dbReference>
<dbReference type="Pfam" id="PF01796">
    <property type="entry name" value="OB_ChsH2_C"/>
    <property type="match status" value="1"/>
</dbReference>
<dbReference type="InterPro" id="IPR052513">
    <property type="entry name" value="Thioester_dehydratase-like"/>
</dbReference>
<sequence>MTAPSRPVPWPDSRTAEFWEAAADGRLLVQACGDCHALQFYPRGHCVRCFGSDVGWREVSGRATLHTFSVVHRTWSEAFAADVPYVFAIVDLEEGVRMTSRVVDVEPERVRCDMPLQVVFRKLEDGGAVMPFFIEAVNPL</sequence>
<name>A0A4V2M4M1_9ACTN</name>
<evidence type="ECO:0000259" key="1">
    <source>
        <dbReference type="Pfam" id="PF01796"/>
    </source>
</evidence>
<dbReference type="PANTHER" id="PTHR34075:SF5">
    <property type="entry name" value="BLR3430 PROTEIN"/>
    <property type="match status" value="1"/>
</dbReference>
<feature type="domain" description="ChsH2 rubredoxin-like zinc ribbon" evidence="2">
    <location>
        <begin position="19"/>
        <end position="54"/>
    </location>
</feature>
<evidence type="ECO:0000313" key="4">
    <source>
        <dbReference type="Proteomes" id="UP000294225"/>
    </source>
</evidence>
<dbReference type="Proteomes" id="UP000294225">
    <property type="component" value="Unassembled WGS sequence"/>
</dbReference>
<dbReference type="Gene3D" id="6.10.30.10">
    <property type="match status" value="1"/>
</dbReference>
<proteinExistence type="predicted"/>
<protein>
    <submittedName>
        <fullName evidence="3">Zn-ribbon domain-containing OB-fold protein</fullName>
    </submittedName>
</protein>
<reference evidence="3 4" key="1">
    <citation type="submission" date="2019-02" db="EMBL/GenBank/DDBJ databases">
        <title>Kribbella capetownensis sp. nov. and Kribbella speibonae sp. nov., isolated from soil.</title>
        <authorList>
            <person name="Curtis S.M."/>
            <person name="Norton I."/>
            <person name="Everest G.J."/>
            <person name="Meyers P.R."/>
        </authorList>
    </citation>
    <scope>NUCLEOTIDE SEQUENCE [LARGE SCALE GENOMIC DNA]</scope>
    <source>
        <strain evidence="3 4">YM55</strain>
    </source>
</reference>
<dbReference type="EMBL" id="SJKC01000003">
    <property type="protein sequence ID" value="TCC36462.1"/>
    <property type="molecule type" value="Genomic_DNA"/>
</dbReference>
<gene>
    <name evidence="3" type="ORF">E0H92_27930</name>
</gene>
<dbReference type="InterPro" id="IPR022002">
    <property type="entry name" value="ChsH2_Znr"/>
</dbReference>
<accession>A0A4V2M4M1</accession>
<comment type="caution">
    <text evidence="3">The sequence shown here is derived from an EMBL/GenBank/DDBJ whole genome shotgun (WGS) entry which is preliminary data.</text>
</comment>
<dbReference type="Pfam" id="PF12172">
    <property type="entry name" value="zf-ChsH2"/>
    <property type="match status" value="1"/>
</dbReference>
<evidence type="ECO:0000259" key="2">
    <source>
        <dbReference type="Pfam" id="PF12172"/>
    </source>
</evidence>
<dbReference type="SUPFAM" id="SSF50249">
    <property type="entry name" value="Nucleic acid-binding proteins"/>
    <property type="match status" value="1"/>
</dbReference>
<dbReference type="InterPro" id="IPR002878">
    <property type="entry name" value="ChsH2_C"/>
</dbReference>
<feature type="domain" description="ChsH2 C-terminal OB-fold" evidence="1">
    <location>
        <begin position="56"/>
        <end position="121"/>
    </location>
</feature>
<dbReference type="AlphaFoldDB" id="A0A4V2M4M1"/>